<dbReference type="EMBL" id="CAEZUE010000001">
    <property type="protein sequence ID" value="CAB4582881.1"/>
    <property type="molecule type" value="Genomic_DNA"/>
</dbReference>
<gene>
    <name evidence="1" type="ORF">UFOPK1788_00017</name>
</gene>
<reference evidence="1" key="1">
    <citation type="submission" date="2020-05" db="EMBL/GenBank/DDBJ databases">
        <authorList>
            <person name="Chiriac C."/>
            <person name="Salcher M."/>
            <person name="Ghai R."/>
            <person name="Kavagutti S V."/>
        </authorList>
    </citation>
    <scope>NUCLEOTIDE SEQUENCE</scope>
</reference>
<protein>
    <submittedName>
        <fullName evidence="1">Unannotated protein</fullName>
    </submittedName>
</protein>
<accession>A0A6J6F282</accession>
<sequence>MKSFLWFVIGVASAVVGAFALSRSPQGKAVLDNLSAGADAFIDAMTDEYDSRRSDNQV</sequence>
<dbReference type="AlphaFoldDB" id="A0A6J6F282"/>
<proteinExistence type="predicted"/>
<name>A0A6J6F282_9ZZZZ</name>
<organism evidence="1">
    <name type="scientific">freshwater metagenome</name>
    <dbReference type="NCBI Taxonomy" id="449393"/>
    <lineage>
        <taxon>unclassified sequences</taxon>
        <taxon>metagenomes</taxon>
        <taxon>ecological metagenomes</taxon>
    </lineage>
</organism>
<evidence type="ECO:0000313" key="1">
    <source>
        <dbReference type="EMBL" id="CAB4582881.1"/>
    </source>
</evidence>